<organism evidence="2 3">
    <name type="scientific">Eragrostis curvula</name>
    <name type="common">weeping love grass</name>
    <dbReference type="NCBI Taxonomy" id="38414"/>
    <lineage>
        <taxon>Eukaryota</taxon>
        <taxon>Viridiplantae</taxon>
        <taxon>Streptophyta</taxon>
        <taxon>Embryophyta</taxon>
        <taxon>Tracheophyta</taxon>
        <taxon>Spermatophyta</taxon>
        <taxon>Magnoliopsida</taxon>
        <taxon>Liliopsida</taxon>
        <taxon>Poales</taxon>
        <taxon>Poaceae</taxon>
        <taxon>PACMAD clade</taxon>
        <taxon>Chloridoideae</taxon>
        <taxon>Eragrostideae</taxon>
        <taxon>Eragrostidinae</taxon>
        <taxon>Eragrostis</taxon>
    </lineage>
</organism>
<feature type="non-terminal residue" evidence="2">
    <location>
        <position position="1"/>
    </location>
</feature>
<evidence type="ECO:0000256" key="1">
    <source>
        <dbReference type="SAM" id="MobiDB-lite"/>
    </source>
</evidence>
<name>A0A5J9SV20_9POAL</name>
<sequence>MPRLTHGDGSVRGKAEAAAVEAVREGEAYKAMYNAGSRYVASAKRNCPRNKVQMEEIVRFVFIITQIAPNYNLVTLPARPKLSLPPTGLKRSPQTLQTPSESDRSKPTCVVNSLAGWRRHRPQRHQHGPCTRISDAGWTSRHANCSWGIVASLIAVSHVPQAANSAYVSPWLGDLIHELTSSPRCLLKSVFSSAAGSDVVAVQWARNKDSLSLSHPNMDLGFSSLRWLTLRPPALLCFALFSYLYNHPMAETREAQAQPESEGPQSFFPLWEHTTIQEMGRIKQELAKLHLLYSTGNIQVLNVTDPDMVKKLANCKT</sequence>
<dbReference type="AlphaFoldDB" id="A0A5J9SV20"/>
<evidence type="ECO:0000313" key="2">
    <source>
        <dbReference type="EMBL" id="TVU02826.1"/>
    </source>
</evidence>
<protein>
    <submittedName>
        <fullName evidence="2">Uncharacterized protein</fullName>
    </submittedName>
</protein>
<dbReference type="Gramene" id="TVU02826">
    <property type="protein sequence ID" value="TVU02826"/>
    <property type="gene ID" value="EJB05_51674"/>
</dbReference>
<accession>A0A5J9SV20</accession>
<keyword evidence="3" id="KW-1185">Reference proteome</keyword>
<gene>
    <name evidence="2" type="ORF">EJB05_51674</name>
</gene>
<dbReference type="Proteomes" id="UP000324897">
    <property type="component" value="Unassembled WGS sequence"/>
</dbReference>
<comment type="caution">
    <text evidence="2">The sequence shown here is derived from an EMBL/GenBank/DDBJ whole genome shotgun (WGS) entry which is preliminary data.</text>
</comment>
<proteinExistence type="predicted"/>
<reference evidence="2 3" key="1">
    <citation type="journal article" date="2019" name="Sci. Rep.">
        <title>A high-quality genome of Eragrostis curvula grass provides insights into Poaceae evolution and supports new strategies to enhance forage quality.</title>
        <authorList>
            <person name="Carballo J."/>
            <person name="Santos B.A.C.M."/>
            <person name="Zappacosta D."/>
            <person name="Garbus I."/>
            <person name="Selva J.P."/>
            <person name="Gallo C.A."/>
            <person name="Diaz A."/>
            <person name="Albertini E."/>
            <person name="Caccamo M."/>
            <person name="Echenique V."/>
        </authorList>
    </citation>
    <scope>NUCLEOTIDE SEQUENCE [LARGE SCALE GENOMIC DNA]</scope>
    <source>
        <strain evidence="3">cv. Victoria</strain>
        <tissue evidence="2">Leaf</tissue>
    </source>
</reference>
<dbReference type="EMBL" id="RWGY01000270">
    <property type="protein sequence ID" value="TVU02826.1"/>
    <property type="molecule type" value="Genomic_DNA"/>
</dbReference>
<evidence type="ECO:0000313" key="3">
    <source>
        <dbReference type="Proteomes" id="UP000324897"/>
    </source>
</evidence>
<feature type="region of interest" description="Disordered" evidence="1">
    <location>
        <begin position="83"/>
        <end position="107"/>
    </location>
</feature>